<organism evidence="2">
    <name type="scientific">uncultured Alphaproteobacteria bacterium</name>
    <dbReference type="NCBI Taxonomy" id="91750"/>
    <lineage>
        <taxon>Bacteria</taxon>
        <taxon>Pseudomonadati</taxon>
        <taxon>Pseudomonadota</taxon>
        <taxon>Alphaproteobacteria</taxon>
        <taxon>environmental samples</taxon>
    </lineage>
</organism>
<dbReference type="SMART" id="SM00671">
    <property type="entry name" value="SEL1"/>
    <property type="match status" value="4"/>
</dbReference>
<dbReference type="Pfam" id="PF08238">
    <property type="entry name" value="Sel1"/>
    <property type="match status" value="4"/>
</dbReference>
<dbReference type="PANTHER" id="PTHR11102:SF160">
    <property type="entry name" value="ERAD-ASSOCIATED E3 UBIQUITIN-PROTEIN LIGASE COMPONENT HRD3"/>
    <property type="match status" value="1"/>
</dbReference>
<dbReference type="EMBL" id="KT997804">
    <property type="protein sequence ID" value="ANO58283.1"/>
    <property type="molecule type" value="Genomic_DNA"/>
</dbReference>
<evidence type="ECO:0000313" key="2">
    <source>
        <dbReference type="EMBL" id="ANO58283.1"/>
    </source>
</evidence>
<dbReference type="InterPro" id="IPR011990">
    <property type="entry name" value="TPR-like_helical_dom_sf"/>
</dbReference>
<keyword evidence="1" id="KW-0732">Signal</keyword>
<dbReference type="InterPro" id="IPR050767">
    <property type="entry name" value="Sel1_AlgK"/>
</dbReference>
<sequence>MGRIAATLAVIALLFSVGSAWADDNSEANELFVGAVKLVKSADEIEDDPIEKAAVLEEALGKLNEIIDNYPSSDLAVKLISGQSVGNITFEGIRDAAIRVRRKADARPIFEMTLKLAEQGLAGAQFNVGEIYYKGYDVPRSYTEAVKWWRKAAEQGHAGGKTSLGLMYWKGLGVPQDIAETLKLYREAAEQGHAGAKTGLGEIYFFGFHGVPEDIAEGLKLWREAAEQGHVDAQLWLGTIYQVGTKVPKNKAEAIRWYRKAAEQGHYYAKERLKKLEAK</sequence>
<feature type="chain" id="PRO_5008517710" evidence="1">
    <location>
        <begin position="23"/>
        <end position="279"/>
    </location>
</feature>
<proteinExistence type="predicted"/>
<dbReference type="SUPFAM" id="SSF81901">
    <property type="entry name" value="HCP-like"/>
    <property type="match status" value="1"/>
</dbReference>
<feature type="signal peptide" evidence="1">
    <location>
        <begin position="1"/>
        <end position="22"/>
    </location>
</feature>
<dbReference type="InterPro" id="IPR006597">
    <property type="entry name" value="Sel1-like"/>
</dbReference>
<name>A0A1B0Z270_9PROT</name>
<accession>A0A1B0Z270</accession>
<reference evidence="2" key="1">
    <citation type="submission" date="2015-11" db="EMBL/GenBank/DDBJ databases">
        <title>Genomes of Abundant and Widespread Viruses from the Deep Ocean.</title>
        <authorList>
            <person name="Mizuno C.M."/>
            <person name="Ghai R."/>
            <person name="Saghai A."/>
            <person name="Lopez-Garcia P."/>
            <person name="Rodriguez-Valera F."/>
        </authorList>
    </citation>
    <scope>NUCLEOTIDE SEQUENCE</scope>
</reference>
<dbReference type="PANTHER" id="PTHR11102">
    <property type="entry name" value="SEL-1-LIKE PROTEIN"/>
    <property type="match status" value="1"/>
</dbReference>
<dbReference type="Gene3D" id="1.25.40.10">
    <property type="entry name" value="Tetratricopeptide repeat domain"/>
    <property type="match status" value="1"/>
</dbReference>
<evidence type="ECO:0000256" key="1">
    <source>
        <dbReference type="SAM" id="SignalP"/>
    </source>
</evidence>
<protein>
    <submittedName>
        <fullName evidence="2">Sel1 domain protein repeat-containing protein</fullName>
    </submittedName>
</protein>
<dbReference type="AlphaFoldDB" id="A0A1B0Z270"/>